<evidence type="ECO:0000313" key="13">
    <source>
        <dbReference type="EMBL" id="SHH36677.1"/>
    </source>
</evidence>
<evidence type="ECO:0000259" key="12">
    <source>
        <dbReference type="Pfam" id="PF07715"/>
    </source>
</evidence>
<dbReference type="Pfam" id="PF07715">
    <property type="entry name" value="Plug"/>
    <property type="match status" value="1"/>
</dbReference>
<comment type="similarity">
    <text evidence="8 9">Belongs to the TonB-dependent receptor family.</text>
</comment>
<dbReference type="InterPro" id="IPR037066">
    <property type="entry name" value="Plug_dom_sf"/>
</dbReference>
<evidence type="ECO:0000313" key="14">
    <source>
        <dbReference type="Proteomes" id="UP000184000"/>
    </source>
</evidence>
<sequence>MSSITHGCTARVRLSERFSIQPSRLRWQFAHAALLGMFASNALAAEPVDHSEHVHHADSAEQLAPMVITGVAQQSPLTVTTDPKIPRQPVPASDAGDYLQTIPGFSAVRGGGSNSDPVFRGMFGSRLKLLANGAEMLGACPSRMDSPSSYITPENYDALTVIKGPQTVLWGPGNSAATILFERDPEDFSELGGRVDASFLVGSDGRFDRNIDAAAGGEQGYIRLLANRSDSDDYQDGNGDDVHSRWDKWSTDLVLGWTPDEDTLLELTVGRGDGEARYAGRGMDGSQFERESIALRFEQDNIGEVLQKIEARVYYNYADHVMDNYSLRTPSGMGMMANPMASNVDRRTLGGRLAATWQWSDYELVAGVDAQRNEHRKRNSSFNMMTGTLTEHDRFAWTKDADFHNYGLFGELTRDLDDNSRVIGGARLDHAAAKDYRSTGASAGDSRSDNLSSGFLRYEHDLQSLPATAYIGLGHTQRFPDYWELFSGGADAFANVQPEKTTQLDFGMQYSQGPLEAWASAYVGQVRDYILFSYQTSMMGMSSSSAENIDGRIAGGELGASYRLNPNWKSDASLAYAWGKNSSDGEALPQMPPLEGRLGLTYEQGDWSAAGLWRVVAAQNRVAEGKGNVTSKDFDESSGFGVFSLNGAYRVNQNFKLSTGIDNLFDKAYSEHLNQAGNAGIGLSADERINEPGRTYWARVDMSF</sequence>
<evidence type="ECO:0000256" key="1">
    <source>
        <dbReference type="ARBA" id="ARBA00004571"/>
    </source>
</evidence>
<evidence type="ECO:0000256" key="4">
    <source>
        <dbReference type="ARBA" id="ARBA00022692"/>
    </source>
</evidence>
<dbReference type="InterPro" id="IPR036942">
    <property type="entry name" value="Beta-barrel_TonB_sf"/>
</dbReference>
<gene>
    <name evidence="13" type="ORF">SAMN02744645_3428</name>
</gene>
<evidence type="ECO:0000256" key="5">
    <source>
        <dbReference type="ARBA" id="ARBA00023077"/>
    </source>
</evidence>
<dbReference type="CDD" id="cd01347">
    <property type="entry name" value="ligand_gated_channel"/>
    <property type="match status" value="1"/>
</dbReference>
<dbReference type="AlphaFoldDB" id="A0A1M5SDK1"/>
<dbReference type="InterPro" id="IPR000531">
    <property type="entry name" value="Beta-barrel_TonB"/>
</dbReference>
<dbReference type="Gene3D" id="2.170.130.10">
    <property type="entry name" value="TonB-dependent receptor, plug domain"/>
    <property type="match status" value="1"/>
</dbReference>
<reference evidence="13 14" key="1">
    <citation type="submission" date="2016-11" db="EMBL/GenBank/DDBJ databases">
        <authorList>
            <person name="Jaros S."/>
            <person name="Januszkiewicz K."/>
            <person name="Wedrychowicz H."/>
        </authorList>
    </citation>
    <scope>NUCLEOTIDE SEQUENCE [LARGE SCALE GENOMIC DNA]</scope>
    <source>
        <strain evidence="13 14">DSM 18231</strain>
    </source>
</reference>
<evidence type="ECO:0000256" key="10">
    <source>
        <dbReference type="SAM" id="SignalP"/>
    </source>
</evidence>
<keyword evidence="5 9" id="KW-0798">TonB box</keyword>
<accession>A0A1M5SDK1</accession>
<dbReference type="Proteomes" id="UP000184000">
    <property type="component" value="Unassembled WGS sequence"/>
</dbReference>
<feature type="domain" description="TonB-dependent receptor-like beta-barrel" evidence="11">
    <location>
        <begin position="230"/>
        <end position="664"/>
    </location>
</feature>
<dbReference type="SUPFAM" id="SSF56935">
    <property type="entry name" value="Porins"/>
    <property type="match status" value="1"/>
</dbReference>
<evidence type="ECO:0000256" key="9">
    <source>
        <dbReference type="RuleBase" id="RU003357"/>
    </source>
</evidence>
<dbReference type="NCBIfam" id="TIGR01778">
    <property type="entry name" value="TonB-copper"/>
    <property type="match status" value="1"/>
</dbReference>
<keyword evidence="4 8" id="KW-0812">Transmembrane</keyword>
<dbReference type="GO" id="GO:0044718">
    <property type="term" value="P:siderophore transmembrane transport"/>
    <property type="evidence" value="ECO:0007669"/>
    <property type="project" value="TreeGrafter"/>
</dbReference>
<dbReference type="PROSITE" id="PS52016">
    <property type="entry name" value="TONB_DEPENDENT_REC_3"/>
    <property type="match status" value="1"/>
</dbReference>
<protein>
    <submittedName>
        <fullName evidence="13">Iron complex outermembrane recepter protein</fullName>
    </submittedName>
</protein>
<keyword evidence="3 8" id="KW-1134">Transmembrane beta strand</keyword>
<evidence type="ECO:0000259" key="11">
    <source>
        <dbReference type="Pfam" id="PF00593"/>
    </source>
</evidence>
<organism evidence="13 14">
    <name type="scientific">Stutzerimonas xanthomarina DSM 18231</name>
    <dbReference type="NCBI Taxonomy" id="1403346"/>
    <lineage>
        <taxon>Bacteria</taxon>
        <taxon>Pseudomonadati</taxon>
        <taxon>Pseudomonadota</taxon>
        <taxon>Gammaproteobacteria</taxon>
        <taxon>Pseudomonadales</taxon>
        <taxon>Pseudomonadaceae</taxon>
        <taxon>Stutzerimonas</taxon>
    </lineage>
</organism>
<dbReference type="PANTHER" id="PTHR30069:SF49">
    <property type="entry name" value="OUTER MEMBRANE PROTEIN C"/>
    <property type="match status" value="1"/>
</dbReference>
<evidence type="ECO:0000256" key="3">
    <source>
        <dbReference type="ARBA" id="ARBA00022452"/>
    </source>
</evidence>
<dbReference type="GO" id="GO:0009279">
    <property type="term" value="C:cell outer membrane"/>
    <property type="evidence" value="ECO:0007669"/>
    <property type="project" value="UniProtKB-SubCell"/>
</dbReference>
<dbReference type="InterPro" id="IPR010100">
    <property type="entry name" value="TonB-dep_Cu_rcpt"/>
</dbReference>
<dbReference type="GeneID" id="98639034"/>
<keyword evidence="6 8" id="KW-0472">Membrane</keyword>
<comment type="subcellular location">
    <subcellularLocation>
        <location evidence="1 8">Cell outer membrane</location>
        <topology evidence="1 8">Multi-pass membrane protein</topology>
    </subcellularLocation>
</comment>
<dbReference type="Gene3D" id="2.40.170.20">
    <property type="entry name" value="TonB-dependent receptor, beta-barrel domain"/>
    <property type="match status" value="1"/>
</dbReference>
<keyword evidence="7 8" id="KW-0998">Cell outer membrane</keyword>
<dbReference type="Pfam" id="PF00593">
    <property type="entry name" value="TonB_dep_Rec_b-barrel"/>
    <property type="match status" value="1"/>
</dbReference>
<feature type="domain" description="TonB-dependent receptor plug" evidence="12">
    <location>
        <begin position="75"/>
        <end position="177"/>
    </location>
</feature>
<evidence type="ECO:0000256" key="7">
    <source>
        <dbReference type="ARBA" id="ARBA00023237"/>
    </source>
</evidence>
<proteinExistence type="inferred from homology"/>
<dbReference type="PANTHER" id="PTHR30069">
    <property type="entry name" value="TONB-DEPENDENT OUTER MEMBRANE RECEPTOR"/>
    <property type="match status" value="1"/>
</dbReference>
<feature type="chain" id="PRO_5009913694" evidence="10">
    <location>
        <begin position="45"/>
        <end position="704"/>
    </location>
</feature>
<evidence type="ECO:0000256" key="2">
    <source>
        <dbReference type="ARBA" id="ARBA00022448"/>
    </source>
</evidence>
<keyword evidence="10" id="KW-0732">Signal</keyword>
<evidence type="ECO:0000256" key="8">
    <source>
        <dbReference type="PROSITE-ProRule" id="PRU01360"/>
    </source>
</evidence>
<name>A0A1M5SDK1_9GAMM</name>
<feature type="signal peptide" evidence="10">
    <location>
        <begin position="1"/>
        <end position="44"/>
    </location>
</feature>
<dbReference type="EMBL" id="FQXA01000006">
    <property type="protein sequence ID" value="SHH36677.1"/>
    <property type="molecule type" value="Genomic_DNA"/>
</dbReference>
<dbReference type="GO" id="GO:0015344">
    <property type="term" value="F:siderophore uptake transmembrane transporter activity"/>
    <property type="evidence" value="ECO:0007669"/>
    <property type="project" value="TreeGrafter"/>
</dbReference>
<evidence type="ECO:0000256" key="6">
    <source>
        <dbReference type="ARBA" id="ARBA00023136"/>
    </source>
</evidence>
<dbReference type="InterPro" id="IPR012910">
    <property type="entry name" value="Plug_dom"/>
</dbReference>
<dbReference type="RefSeq" id="WP_073302287.1">
    <property type="nucleotide sequence ID" value="NZ_FQXA01000006.1"/>
</dbReference>
<keyword evidence="2 8" id="KW-0813">Transport</keyword>
<dbReference type="InterPro" id="IPR039426">
    <property type="entry name" value="TonB-dep_rcpt-like"/>
</dbReference>